<gene>
    <name evidence="1" type="ORF">B0H15DRAFT_950840</name>
</gene>
<sequence length="474" mass="53422">MNYQFLPESSSYHPNPSLIGNHCNLRVIVQSFPMELWGEIFWFYIAPTRNALDKGFPDKGSGNPNPVLPLSQVCRYWRQAAHSTPNLWTELSIRVDHPGDAALIKAWLGRSFYLPLSLVLFSDSSDAANPDFTIMDIILPERNRLASLEILMPLNYSTLAPIFAEPLNALHTLRFIATLPTYRSVSTVMGISGEKVDLSVLAPHLRNATFHPDFDWDNFFSNVPWSQMAQLHFPVSHDDAFSILQQCTSLRRLCIHTNRWEVEDQNMATALSQSQAFTLPHLRHFDLVLEASTVEVGVIVPFFHALTFPALSKLGINFQWETTFWDAGAFAEFQARSPNVQHVDIVGGALTSAQVISLLRSSPALKTLALGSCTEYMTNEFLGALQYRESDAEPLAPRLEVLSCIDWGHIQTIVDESALEDMIRSRWWPVGESHPSSRVARLGKLSIRWSPNHPMSDAFIARMRDCIQDGNIIF</sequence>
<dbReference type="InterPro" id="IPR032675">
    <property type="entry name" value="LRR_dom_sf"/>
</dbReference>
<keyword evidence="2" id="KW-1185">Reference proteome</keyword>
<organism evidence="1 2">
    <name type="scientific">Mycena belliarum</name>
    <dbReference type="NCBI Taxonomy" id="1033014"/>
    <lineage>
        <taxon>Eukaryota</taxon>
        <taxon>Fungi</taxon>
        <taxon>Dikarya</taxon>
        <taxon>Basidiomycota</taxon>
        <taxon>Agaricomycotina</taxon>
        <taxon>Agaricomycetes</taxon>
        <taxon>Agaricomycetidae</taxon>
        <taxon>Agaricales</taxon>
        <taxon>Marasmiineae</taxon>
        <taxon>Mycenaceae</taxon>
        <taxon>Mycena</taxon>
    </lineage>
</organism>
<name>A0AAD6U0C5_9AGAR</name>
<dbReference type="InterPro" id="IPR036047">
    <property type="entry name" value="F-box-like_dom_sf"/>
</dbReference>
<dbReference type="Proteomes" id="UP001222325">
    <property type="component" value="Unassembled WGS sequence"/>
</dbReference>
<comment type="caution">
    <text evidence="1">The sequence shown here is derived from an EMBL/GenBank/DDBJ whole genome shotgun (WGS) entry which is preliminary data.</text>
</comment>
<proteinExistence type="predicted"/>
<accession>A0AAD6U0C5</accession>
<reference evidence="1" key="1">
    <citation type="submission" date="2023-03" db="EMBL/GenBank/DDBJ databases">
        <title>Massive genome expansion in bonnet fungi (Mycena s.s.) driven by repeated elements and novel gene families across ecological guilds.</title>
        <authorList>
            <consortium name="Lawrence Berkeley National Laboratory"/>
            <person name="Harder C.B."/>
            <person name="Miyauchi S."/>
            <person name="Viragh M."/>
            <person name="Kuo A."/>
            <person name="Thoen E."/>
            <person name="Andreopoulos B."/>
            <person name="Lu D."/>
            <person name="Skrede I."/>
            <person name="Drula E."/>
            <person name="Henrissat B."/>
            <person name="Morin E."/>
            <person name="Kohler A."/>
            <person name="Barry K."/>
            <person name="LaButti K."/>
            <person name="Morin E."/>
            <person name="Salamov A."/>
            <person name="Lipzen A."/>
            <person name="Mereny Z."/>
            <person name="Hegedus B."/>
            <person name="Baldrian P."/>
            <person name="Stursova M."/>
            <person name="Weitz H."/>
            <person name="Taylor A."/>
            <person name="Grigoriev I.V."/>
            <person name="Nagy L.G."/>
            <person name="Martin F."/>
            <person name="Kauserud H."/>
        </authorList>
    </citation>
    <scope>NUCLEOTIDE SEQUENCE</scope>
    <source>
        <strain evidence="1">CBHHK173m</strain>
    </source>
</reference>
<evidence type="ECO:0008006" key="3">
    <source>
        <dbReference type="Google" id="ProtNLM"/>
    </source>
</evidence>
<dbReference type="SUPFAM" id="SSF81383">
    <property type="entry name" value="F-box domain"/>
    <property type="match status" value="1"/>
</dbReference>
<evidence type="ECO:0000313" key="1">
    <source>
        <dbReference type="EMBL" id="KAJ7085707.1"/>
    </source>
</evidence>
<dbReference type="Gene3D" id="3.80.10.10">
    <property type="entry name" value="Ribonuclease Inhibitor"/>
    <property type="match status" value="1"/>
</dbReference>
<protein>
    <recommendedName>
        <fullName evidence="3">F-box domain-containing protein</fullName>
    </recommendedName>
</protein>
<dbReference type="AlphaFoldDB" id="A0AAD6U0C5"/>
<dbReference type="Gene3D" id="1.20.1280.50">
    <property type="match status" value="1"/>
</dbReference>
<dbReference type="SUPFAM" id="SSF52047">
    <property type="entry name" value="RNI-like"/>
    <property type="match status" value="1"/>
</dbReference>
<evidence type="ECO:0000313" key="2">
    <source>
        <dbReference type="Proteomes" id="UP001222325"/>
    </source>
</evidence>
<dbReference type="EMBL" id="JARJCN010000033">
    <property type="protein sequence ID" value="KAJ7085707.1"/>
    <property type="molecule type" value="Genomic_DNA"/>
</dbReference>